<sequence>MPNDTTSSPSSFFPSDLMNTPVGYTCRIEMCELGNFPHPPLLICNSHFASAKKKSDENQLFPTDCFTCLHAFATLKTDGPFLLNDESDVLPENVYNNMHAFKRAMLRCTLSIQPHTCTTLEPMAFHNIIASTYLLHGKPRVQSQGSELSQVALSVSTFLRSLFSAHDQVDLTTFPGSSNNKMMLTMTAYALTSFSTISSKKRLWRSEEA</sequence>
<proteinExistence type="predicted"/>
<gene>
    <name evidence="1" type="ORF">G6F51_010410</name>
</gene>
<protein>
    <submittedName>
        <fullName evidence="1">Uncharacterized protein</fullName>
    </submittedName>
</protein>
<reference evidence="1" key="1">
    <citation type="journal article" date="2020" name="Microb. Genom.">
        <title>Genetic diversity of clinical and environmental Mucorales isolates obtained from an investigation of mucormycosis cases among solid organ transplant recipients.</title>
        <authorList>
            <person name="Nguyen M.H."/>
            <person name="Kaul D."/>
            <person name="Muto C."/>
            <person name="Cheng S.J."/>
            <person name="Richter R.A."/>
            <person name="Bruno V.M."/>
            <person name="Liu G."/>
            <person name="Beyhan S."/>
            <person name="Sundermann A.J."/>
            <person name="Mounaud S."/>
            <person name="Pasculle A.W."/>
            <person name="Nierman W.C."/>
            <person name="Driscoll E."/>
            <person name="Cumbie R."/>
            <person name="Clancy C.J."/>
            <person name="Dupont C.L."/>
        </authorList>
    </citation>
    <scope>NUCLEOTIDE SEQUENCE</scope>
    <source>
        <strain evidence="1">GL16</strain>
    </source>
</reference>
<name>A0A9P6Y1K7_RHIOR</name>
<comment type="caution">
    <text evidence="1">The sequence shown here is derived from an EMBL/GenBank/DDBJ whole genome shotgun (WGS) entry which is preliminary data.</text>
</comment>
<dbReference type="OrthoDB" id="2280880at2759"/>
<evidence type="ECO:0000313" key="1">
    <source>
        <dbReference type="EMBL" id="KAG1537376.1"/>
    </source>
</evidence>
<dbReference type="AlphaFoldDB" id="A0A9P6Y1K7"/>
<dbReference type="EMBL" id="JAANIT010002143">
    <property type="protein sequence ID" value="KAG1537376.1"/>
    <property type="molecule type" value="Genomic_DNA"/>
</dbReference>
<accession>A0A9P6Y1K7</accession>
<evidence type="ECO:0000313" key="2">
    <source>
        <dbReference type="Proteomes" id="UP000717996"/>
    </source>
</evidence>
<dbReference type="Proteomes" id="UP000717996">
    <property type="component" value="Unassembled WGS sequence"/>
</dbReference>
<organism evidence="1 2">
    <name type="scientific">Rhizopus oryzae</name>
    <name type="common">Mucormycosis agent</name>
    <name type="synonym">Rhizopus arrhizus var. delemar</name>
    <dbReference type="NCBI Taxonomy" id="64495"/>
    <lineage>
        <taxon>Eukaryota</taxon>
        <taxon>Fungi</taxon>
        <taxon>Fungi incertae sedis</taxon>
        <taxon>Mucoromycota</taxon>
        <taxon>Mucoromycotina</taxon>
        <taxon>Mucoromycetes</taxon>
        <taxon>Mucorales</taxon>
        <taxon>Mucorineae</taxon>
        <taxon>Rhizopodaceae</taxon>
        <taxon>Rhizopus</taxon>
    </lineage>
</organism>